<evidence type="ECO:0000313" key="3">
    <source>
        <dbReference type="Proteomes" id="UP001274830"/>
    </source>
</evidence>
<feature type="compositionally biased region" description="Basic residues" evidence="1">
    <location>
        <begin position="14"/>
        <end position="27"/>
    </location>
</feature>
<evidence type="ECO:0000313" key="2">
    <source>
        <dbReference type="EMBL" id="KAK3671368.1"/>
    </source>
</evidence>
<proteinExistence type="predicted"/>
<organism evidence="2 3">
    <name type="scientific">Recurvomyces mirabilis</name>
    <dbReference type="NCBI Taxonomy" id="574656"/>
    <lineage>
        <taxon>Eukaryota</taxon>
        <taxon>Fungi</taxon>
        <taxon>Dikarya</taxon>
        <taxon>Ascomycota</taxon>
        <taxon>Pezizomycotina</taxon>
        <taxon>Dothideomycetes</taxon>
        <taxon>Dothideomycetidae</taxon>
        <taxon>Mycosphaerellales</taxon>
        <taxon>Teratosphaeriaceae</taxon>
        <taxon>Recurvomyces</taxon>
    </lineage>
</organism>
<dbReference type="Proteomes" id="UP001274830">
    <property type="component" value="Unassembled WGS sequence"/>
</dbReference>
<dbReference type="AlphaFoldDB" id="A0AAE0WIP5"/>
<gene>
    <name evidence="2" type="ORF">LTR78_008829</name>
</gene>
<sequence length="508" mass="56630">MMTEDHSNNVATSHKGRRRGPKTKSAHGRTSSSKTNGEHDETHLQLARAKMASTTRNRPLLYSAIPDADMLDAQMFSFFFDFFVPATIPVWRKVSYLHTLAGTSPSTALLKRAKRTVGLAHLAFATHNQSILHESQVSYTRLLGLLQFSLHFQPQSPGVKPQDMHELMATIALLTHLHDPLVSDSPTSDDSWVGHILGIHQIFATYGGNLTSLSAPGAVHQGLARHTMLNGLWVGIVKRRAWNIDPAWLETGSLGWTRVVSVFYELPALLGRTDKALLADQTDELMKIVRSLQLTIQQGKDLFRDVRFKSASLDALTPWLQGPAEEHCALQESRVFPRLYLPFVGEKEIEVQKLLMRTLLCLIAECTVLRIWHFHPVTTHSMVAGARYATEQRARDLARQLCMASLSFTQGDRIVQPFTLGLCLQLARNVFEQQQAYPEMGWCDACLIANDLRVARLRKTGAPSLCKIAQVIPGLAEAGQYGSKLNVQNLIIRAEEHGTMKMKGLLPP</sequence>
<protein>
    <submittedName>
        <fullName evidence="2">Uncharacterized protein</fullName>
    </submittedName>
</protein>
<feature type="region of interest" description="Disordered" evidence="1">
    <location>
        <begin position="1"/>
        <end position="42"/>
    </location>
</feature>
<dbReference type="EMBL" id="JAUTXT010000044">
    <property type="protein sequence ID" value="KAK3671368.1"/>
    <property type="molecule type" value="Genomic_DNA"/>
</dbReference>
<reference evidence="2" key="1">
    <citation type="submission" date="2023-07" db="EMBL/GenBank/DDBJ databases">
        <title>Black Yeasts Isolated from many extreme environments.</title>
        <authorList>
            <person name="Coleine C."/>
            <person name="Stajich J.E."/>
            <person name="Selbmann L."/>
        </authorList>
    </citation>
    <scope>NUCLEOTIDE SEQUENCE</scope>
    <source>
        <strain evidence="2">CCFEE 5485</strain>
    </source>
</reference>
<name>A0AAE0WIP5_9PEZI</name>
<comment type="caution">
    <text evidence="2">The sequence shown here is derived from an EMBL/GenBank/DDBJ whole genome shotgun (WGS) entry which is preliminary data.</text>
</comment>
<evidence type="ECO:0000256" key="1">
    <source>
        <dbReference type="SAM" id="MobiDB-lite"/>
    </source>
</evidence>
<accession>A0AAE0WIP5</accession>
<keyword evidence="3" id="KW-1185">Reference proteome</keyword>